<evidence type="ECO:0000256" key="5">
    <source>
        <dbReference type="ARBA" id="ARBA00023118"/>
    </source>
</evidence>
<gene>
    <name evidence="8" type="ORF">ASB62_05455</name>
</gene>
<evidence type="ECO:0000259" key="7">
    <source>
        <dbReference type="Pfam" id="PF03787"/>
    </source>
</evidence>
<protein>
    <recommendedName>
        <fullName evidence="3">CRISPR system Cms protein Csm5</fullName>
    </recommendedName>
    <alternativeName>
        <fullName evidence="6">CRISPR type III A-associated protein Csm5</fullName>
    </alternativeName>
</protein>
<evidence type="ECO:0000256" key="6">
    <source>
        <dbReference type="ARBA" id="ARBA00031720"/>
    </source>
</evidence>
<dbReference type="NCBIfam" id="TIGR01899">
    <property type="entry name" value="cas_TM1807_csm5"/>
    <property type="match status" value="1"/>
</dbReference>
<keyword evidence="5" id="KW-0051">Antiviral defense</keyword>
<keyword evidence="9" id="KW-1185">Reference proteome</keyword>
<evidence type="ECO:0000256" key="4">
    <source>
        <dbReference type="ARBA" id="ARBA00022884"/>
    </source>
</evidence>
<name>A0A101JLC9_CHLLI</name>
<evidence type="ECO:0000256" key="1">
    <source>
        <dbReference type="ARBA" id="ARBA00003088"/>
    </source>
</evidence>
<dbReference type="Proteomes" id="UP000053937">
    <property type="component" value="Unassembled WGS sequence"/>
</dbReference>
<organism evidence="8 9">
    <name type="scientific">Chlorobium limicola</name>
    <dbReference type="NCBI Taxonomy" id="1092"/>
    <lineage>
        <taxon>Bacteria</taxon>
        <taxon>Pseudomonadati</taxon>
        <taxon>Chlorobiota</taxon>
        <taxon>Chlorobiia</taxon>
        <taxon>Chlorobiales</taxon>
        <taxon>Chlorobiaceae</taxon>
        <taxon>Chlorobium/Pelodictyon group</taxon>
        <taxon>Chlorobium</taxon>
    </lineage>
</organism>
<sequence length="384" mass="42883">MRQTLASHTIKLTTLSPLHIGAGDEYILSPYSDYVQRGDSLIYIDTKKLQKSIQGDKALVDAFVNGIRQFENNRSTFVLEDFISGQLGMEIDDFAAHVVKIEGDCKKAHIHRFISTAGKPFIPGSSLKGAIRTAVLVDWLLNRKEGELEMNKIRAAVNNNDTKKAKEALENINPEQACFGSIEYDVFRHLRISDSVFIDASNLMVGGMKRVTLPSEKKKKQQQSKIPQWSEVICPSVETTFSLSMITPLETTGFDFLDHQSVSQLFSIVNQVSGISCRRELAMLKSAQGFSVFADFYKKLEKHVTSLKPNEAIIRLGGGKTWFDNSIGLSIDSNEFGPVKLFQKYLDLLLGIESSPFPTTRSAIVKNDVPVYPLGWVKLTLLKN</sequence>
<comment type="caution">
    <text evidence="8">The sequence shown here is derived from an EMBL/GenBank/DDBJ whole genome shotgun (WGS) entry which is preliminary data.</text>
</comment>
<dbReference type="Pfam" id="PF03787">
    <property type="entry name" value="RAMPs"/>
    <property type="match status" value="1"/>
</dbReference>
<dbReference type="InterPro" id="IPR005537">
    <property type="entry name" value="RAMP_III_fam"/>
</dbReference>
<dbReference type="GO" id="GO:0051607">
    <property type="term" value="P:defense response to virus"/>
    <property type="evidence" value="ECO:0007669"/>
    <property type="project" value="UniProtKB-KW"/>
</dbReference>
<evidence type="ECO:0000256" key="2">
    <source>
        <dbReference type="ARBA" id="ARBA00006680"/>
    </source>
</evidence>
<comment type="function">
    <text evidence="1">This subunit might be involved in maturation of a crRNA intermediate to its mature form.</text>
</comment>
<reference evidence="8 9" key="1">
    <citation type="submission" date="2015-10" db="EMBL/GenBank/DDBJ databases">
        <title>Draft Genome Sequence of Chlorobium limicola strain Frasassi Growing under Artificial Lighting in the Frasassi Cave System.</title>
        <authorList>
            <person name="Mansor M."/>
            <person name="Macalady J."/>
        </authorList>
    </citation>
    <scope>NUCLEOTIDE SEQUENCE [LARGE SCALE GENOMIC DNA]</scope>
    <source>
        <strain evidence="8 9">Frasassi</strain>
    </source>
</reference>
<evidence type="ECO:0000313" key="9">
    <source>
        <dbReference type="Proteomes" id="UP000053937"/>
    </source>
</evidence>
<dbReference type="AlphaFoldDB" id="A0A101JLC9"/>
<keyword evidence="4" id="KW-0694">RNA-binding</keyword>
<comment type="similarity">
    <text evidence="2">Belongs to the CRISPR-associated Csm5 family.</text>
</comment>
<proteinExistence type="inferred from homology"/>
<accession>A0A101JLC9</accession>
<evidence type="ECO:0000256" key="3">
    <source>
        <dbReference type="ARBA" id="ARBA00016113"/>
    </source>
</evidence>
<feature type="domain" description="CRISPR type III-associated protein" evidence="7">
    <location>
        <begin position="11"/>
        <end position="321"/>
    </location>
</feature>
<dbReference type="PANTHER" id="PTHR38007">
    <property type="entry name" value="CRISPR SYSTEM CMS PROTEIN CSM5"/>
    <property type="match status" value="1"/>
</dbReference>
<dbReference type="PANTHER" id="PTHR38007:SF1">
    <property type="entry name" value="CRISPR SYSTEM CMS PROTEIN CSM5"/>
    <property type="match status" value="1"/>
</dbReference>
<dbReference type="EMBL" id="LMBR01000129">
    <property type="protein sequence ID" value="KUL28879.1"/>
    <property type="molecule type" value="Genomic_DNA"/>
</dbReference>
<dbReference type="GO" id="GO:0003723">
    <property type="term" value="F:RNA binding"/>
    <property type="evidence" value="ECO:0007669"/>
    <property type="project" value="UniProtKB-KW"/>
</dbReference>
<evidence type="ECO:0000313" key="8">
    <source>
        <dbReference type="EMBL" id="KUL28879.1"/>
    </source>
</evidence>
<dbReference type="InterPro" id="IPR010173">
    <property type="entry name" value="CRISPR-assoc_Csm5"/>
</dbReference>